<evidence type="ECO:0000256" key="1">
    <source>
        <dbReference type="SAM" id="MobiDB-lite"/>
    </source>
</evidence>
<dbReference type="EMBL" id="KN823118">
    <property type="protein sequence ID" value="KIO22116.1"/>
    <property type="molecule type" value="Genomic_DNA"/>
</dbReference>
<dbReference type="AlphaFoldDB" id="A0A0C3QAV9"/>
<dbReference type="HOGENOM" id="CLU_1688021_0_0_1"/>
<feature type="compositionally biased region" description="Pro residues" evidence="1">
    <location>
        <begin position="121"/>
        <end position="131"/>
    </location>
</feature>
<evidence type="ECO:0000313" key="3">
    <source>
        <dbReference type="Proteomes" id="UP000054248"/>
    </source>
</evidence>
<name>A0A0C3QAV9_9AGAM</name>
<proteinExistence type="predicted"/>
<feature type="region of interest" description="Disordered" evidence="1">
    <location>
        <begin position="109"/>
        <end position="156"/>
    </location>
</feature>
<sequence>MADSTIDTKAPLPPLDEPEEEQPTLTFHGTNGVECEDFINNACRALEQDRIPDNYWLVTFAGSCCRDGALEFLDSLDHGIEGDWKHLRKALLKKYPAPLERELSSVLPCRSPSSVARSLPEPAPSAAPPSLPSSKPLAPLPKPDPSAGEASFRGQT</sequence>
<organism evidence="2 3">
    <name type="scientific">Tulasnella calospora MUT 4182</name>
    <dbReference type="NCBI Taxonomy" id="1051891"/>
    <lineage>
        <taxon>Eukaryota</taxon>
        <taxon>Fungi</taxon>
        <taxon>Dikarya</taxon>
        <taxon>Basidiomycota</taxon>
        <taxon>Agaricomycotina</taxon>
        <taxon>Agaricomycetes</taxon>
        <taxon>Cantharellales</taxon>
        <taxon>Tulasnellaceae</taxon>
        <taxon>Tulasnella</taxon>
    </lineage>
</organism>
<protein>
    <submittedName>
        <fullName evidence="2">Uncharacterized protein</fullName>
    </submittedName>
</protein>
<dbReference type="Proteomes" id="UP000054248">
    <property type="component" value="Unassembled WGS sequence"/>
</dbReference>
<evidence type="ECO:0000313" key="2">
    <source>
        <dbReference type="EMBL" id="KIO22116.1"/>
    </source>
</evidence>
<dbReference type="OrthoDB" id="3184914at2759"/>
<accession>A0A0C3QAV9</accession>
<feature type="region of interest" description="Disordered" evidence="1">
    <location>
        <begin position="1"/>
        <end position="26"/>
    </location>
</feature>
<reference evidence="2 3" key="1">
    <citation type="submission" date="2014-04" db="EMBL/GenBank/DDBJ databases">
        <authorList>
            <consortium name="DOE Joint Genome Institute"/>
            <person name="Kuo A."/>
            <person name="Girlanda M."/>
            <person name="Perotto S."/>
            <person name="Kohler A."/>
            <person name="Nagy L.G."/>
            <person name="Floudas D."/>
            <person name="Copeland A."/>
            <person name="Barry K.W."/>
            <person name="Cichocki N."/>
            <person name="Veneault-Fourrey C."/>
            <person name="LaButti K."/>
            <person name="Lindquist E.A."/>
            <person name="Lipzen A."/>
            <person name="Lundell T."/>
            <person name="Morin E."/>
            <person name="Murat C."/>
            <person name="Sun H."/>
            <person name="Tunlid A."/>
            <person name="Henrissat B."/>
            <person name="Grigoriev I.V."/>
            <person name="Hibbett D.S."/>
            <person name="Martin F."/>
            <person name="Nordberg H.P."/>
            <person name="Cantor M.N."/>
            <person name="Hua S.X."/>
        </authorList>
    </citation>
    <scope>NUCLEOTIDE SEQUENCE [LARGE SCALE GENOMIC DNA]</scope>
    <source>
        <strain evidence="2 3">MUT 4182</strain>
    </source>
</reference>
<reference evidence="3" key="2">
    <citation type="submission" date="2015-01" db="EMBL/GenBank/DDBJ databases">
        <title>Evolutionary Origins and Diversification of the Mycorrhizal Mutualists.</title>
        <authorList>
            <consortium name="DOE Joint Genome Institute"/>
            <consortium name="Mycorrhizal Genomics Consortium"/>
            <person name="Kohler A."/>
            <person name="Kuo A."/>
            <person name="Nagy L.G."/>
            <person name="Floudas D."/>
            <person name="Copeland A."/>
            <person name="Barry K.W."/>
            <person name="Cichocki N."/>
            <person name="Veneault-Fourrey C."/>
            <person name="LaButti K."/>
            <person name="Lindquist E.A."/>
            <person name="Lipzen A."/>
            <person name="Lundell T."/>
            <person name="Morin E."/>
            <person name="Murat C."/>
            <person name="Riley R."/>
            <person name="Ohm R."/>
            <person name="Sun H."/>
            <person name="Tunlid A."/>
            <person name="Henrissat B."/>
            <person name="Grigoriev I.V."/>
            <person name="Hibbett D.S."/>
            <person name="Martin F."/>
        </authorList>
    </citation>
    <scope>NUCLEOTIDE SEQUENCE [LARGE SCALE GENOMIC DNA]</scope>
    <source>
        <strain evidence="3">MUT 4182</strain>
    </source>
</reference>
<keyword evidence="3" id="KW-1185">Reference proteome</keyword>
<gene>
    <name evidence="2" type="ORF">M407DRAFT_216913</name>
</gene>